<dbReference type="EMBL" id="LMVN01000012">
    <property type="protein sequence ID" value="PAV07491.1"/>
    <property type="molecule type" value="Genomic_DNA"/>
</dbReference>
<protein>
    <recommendedName>
        <fullName evidence="3">Methanogen homoaconitase small subunit</fullName>
        <shortName evidence="3">HACN</shortName>
        <ecNumber evidence="3">4.2.1.114</ecNumber>
    </recommendedName>
    <alternativeName>
        <fullName evidence="3">Homoaconitate hydratase</fullName>
    </alternativeName>
</protein>
<dbReference type="PANTHER" id="PTHR43345">
    <property type="entry name" value="3-ISOPROPYLMALATE DEHYDRATASE SMALL SUBUNIT 2-RELATED-RELATED"/>
    <property type="match status" value="1"/>
</dbReference>
<reference evidence="5 7" key="2">
    <citation type="journal article" date="2017" name="BMC Genomics">
        <title>Genomic analysis of methanogenic archaea reveals a shift towards energy conservation.</title>
        <authorList>
            <person name="Gilmore S.P."/>
            <person name="Henske J.K."/>
            <person name="Sexton J.A."/>
            <person name="Solomon K.V."/>
            <person name="Seppala S."/>
            <person name="Yoo J.I."/>
            <person name="Huyett L.M."/>
            <person name="Pressman A."/>
            <person name="Cogan J.Z."/>
            <person name="Kivenson V."/>
            <person name="Peng X."/>
            <person name="Tan Y."/>
            <person name="Valentine D.L."/>
            <person name="O'Malley M.A."/>
        </authorList>
    </citation>
    <scope>NUCLEOTIDE SEQUENCE [LARGE SCALE GENOMIC DNA]</scope>
    <source>
        <strain evidence="5 7">1R-7</strain>
    </source>
</reference>
<comment type="function">
    <text evidence="3">Hydro-lyase with broad substrate specificity for cis-unsaturated tricarboxylic acids. Catalyzes both the reversible dehydration of (R)-homocitrate ((R)-2-hydroxybutane-1,2,4-tricarboxylate) to produce cis-homoaconitate ((Z)-but-1-ene-1,2,4-tricarboxylate), and its hydration to homoisocitrate ((1R,2S)-1-hydroxybutane-1,2,4-tricarboxylate). Is also able to hydrate the analogous longer chain substrates cis-homo(2)-aconitate, cis-homo(3)-aconitate. All these reactions are part of the biosynthesis pathway of coenzyme B.</text>
</comment>
<dbReference type="InterPro" id="IPR050075">
    <property type="entry name" value="LeuD"/>
</dbReference>
<keyword evidence="2 3" id="KW-0456">Lyase</keyword>
<dbReference type="InterPro" id="IPR033940">
    <property type="entry name" value="IPMI_Swivel"/>
</dbReference>
<dbReference type="GO" id="GO:0019298">
    <property type="term" value="P:coenzyme B biosynthetic process"/>
    <property type="evidence" value="ECO:0007669"/>
    <property type="project" value="UniProtKB-UniRule"/>
</dbReference>
<dbReference type="HAMAP" id="MF_01032">
    <property type="entry name" value="LeuD_type2"/>
    <property type="match status" value="1"/>
</dbReference>
<comment type="similarity">
    <text evidence="1 3">Belongs to the LeuD family. LeuD type 2 subfamily.</text>
</comment>
<evidence type="ECO:0000313" key="8">
    <source>
        <dbReference type="Proteomes" id="UP000246004"/>
    </source>
</evidence>
<organism evidence="5 7">
    <name type="scientific">Methanosphaera cuniculi</name>
    <dbReference type="NCBI Taxonomy" id="1077256"/>
    <lineage>
        <taxon>Archaea</taxon>
        <taxon>Methanobacteriati</taxon>
        <taxon>Methanobacteriota</taxon>
        <taxon>Methanomada group</taxon>
        <taxon>Methanobacteria</taxon>
        <taxon>Methanobacteriales</taxon>
        <taxon>Methanobacteriaceae</taxon>
        <taxon>Methanosphaera</taxon>
    </lineage>
</organism>
<proteinExistence type="inferred from homology"/>
<dbReference type="EC" id="4.2.1.114" evidence="3"/>
<dbReference type="NCBIfam" id="TIGR02087">
    <property type="entry name" value="LEUD_arch"/>
    <property type="match status" value="1"/>
</dbReference>
<evidence type="ECO:0000256" key="2">
    <source>
        <dbReference type="ARBA" id="ARBA00023239"/>
    </source>
</evidence>
<comment type="catalytic activity">
    <reaction evidence="3">
        <text>(2R)-homocitrate = (2R,3S)-homoisocitrate</text>
        <dbReference type="Rhea" id="RHEA:32303"/>
        <dbReference type="ChEBI" id="CHEBI:15404"/>
        <dbReference type="ChEBI" id="CHEBI:58884"/>
        <dbReference type="EC" id="4.2.1.114"/>
    </reaction>
</comment>
<dbReference type="UniPathway" id="UPA00919"/>
<accession>A0A2A2HDA6</accession>
<feature type="short sequence motif" description="YLRT" evidence="3">
    <location>
        <begin position="25"/>
        <end position="28"/>
    </location>
</feature>
<dbReference type="GO" id="GO:0004409">
    <property type="term" value="F:homoaconitate hydratase activity"/>
    <property type="evidence" value="ECO:0007669"/>
    <property type="project" value="UniProtKB-UniRule"/>
</dbReference>
<dbReference type="InterPro" id="IPR011827">
    <property type="entry name" value="LeuD_type2/HacB/DmdB"/>
</dbReference>
<feature type="domain" description="Aconitase A/isopropylmalate dehydratase small subunit swivel" evidence="4">
    <location>
        <begin position="40"/>
        <end position="101"/>
    </location>
</feature>
<evidence type="ECO:0000256" key="1">
    <source>
        <dbReference type="ARBA" id="ARBA00009869"/>
    </source>
</evidence>
<evidence type="ECO:0000313" key="5">
    <source>
        <dbReference type="EMBL" id="PAV07491.1"/>
    </source>
</evidence>
<feature type="site" description="Critical for substrate specificity" evidence="3">
    <location>
        <position position="27"/>
    </location>
</feature>
<evidence type="ECO:0000259" key="4">
    <source>
        <dbReference type="Pfam" id="PF00694"/>
    </source>
</evidence>
<dbReference type="Pfam" id="PF00694">
    <property type="entry name" value="Aconitase_C"/>
    <property type="match status" value="1"/>
</dbReference>
<dbReference type="AlphaFoldDB" id="A0A2A2HDA6"/>
<evidence type="ECO:0000313" key="6">
    <source>
        <dbReference type="EMBL" id="PWL07664.1"/>
    </source>
</evidence>
<dbReference type="RefSeq" id="WP_095608557.1">
    <property type="nucleotide sequence ID" value="NZ_CAUHCB010000005.1"/>
</dbReference>
<name>A0A2A2HDA6_9EURY</name>
<dbReference type="CDD" id="cd01577">
    <property type="entry name" value="IPMI_Swivel"/>
    <property type="match status" value="1"/>
</dbReference>
<dbReference type="Proteomes" id="UP000246004">
    <property type="component" value="Unassembled WGS sequence"/>
</dbReference>
<evidence type="ECO:0000313" key="7">
    <source>
        <dbReference type="Proteomes" id="UP000217528"/>
    </source>
</evidence>
<gene>
    <name evidence="3" type="primary">hacB</name>
    <name evidence="5" type="ORF">ASJ82_02860</name>
    <name evidence="6" type="ORF">MSCUN_14150</name>
</gene>
<comment type="caution">
    <text evidence="5">The sequence shown here is derived from an EMBL/GenBank/DDBJ whole genome shotgun (WGS) entry which is preliminary data.</text>
</comment>
<dbReference type="PANTHER" id="PTHR43345:SF2">
    <property type="entry name" value="3-ISOPROPYLMALATE DEHYDRATASE SMALL SUBUNIT 1"/>
    <property type="match status" value="1"/>
</dbReference>
<dbReference type="NCBIfam" id="NF040625">
    <property type="entry name" value="HacB2_Meth"/>
    <property type="match status" value="1"/>
</dbReference>
<comment type="pathway">
    <text evidence="3">Organic acid metabolism; 2-oxosuberate biosynthesis.</text>
</comment>
<dbReference type="InterPro" id="IPR000573">
    <property type="entry name" value="AconitaseA/IPMdHydase_ssu_swvl"/>
</dbReference>
<dbReference type="InterPro" id="IPR053582">
    <property type="entry name" value="Homoaconitase_LeuD_type2"/>
</dbReference>
<dbReference type="OrthoDB" id="6505at2157"/>
<dbReference type="InterPro" id="IPR015928">
    <property type="entry name" value="Aconitase/3IPM_dehydase_swvl"/>
</dbReference>
<keyword evidence="7" id="KW-1185">Reference proteome</keyword>
<dbReference type="SUPFAM" id="SSF52016">
    <property type="entry name" value="LeuD/IlvD-like"/>
    <property type="match status" value="1"/>
</dbReference>
<dbReference type="EMBL" id="LWMS01000045">
    <property type="protein sequence ID" value="PWL07664.1"/>
    <property type="molecule type" value="Genomic_DNA"/>
</dbReference>
<dbReference type="Gene3D" id="3.20.19.10">
    <property type="entry name" value="Aconitase, domain 4"/>
    <property type="match status" value="1"/>
</dbReference>
<dbReference type="Proteomes" id="UP000217528">
    <property type="component" value="Unassembled WGS sequence"/>
</dbReference>
<comment type="subunit">
    <text evidence="3">Heterotetramer of 2 HacA and 2 HacB proteins.</text>
</comment>
<sequence>MENIEGKAWKFRDCIDTDVIIAGRYLRTFNPQDLADHVMEAEDPEFAQKVDKGDIIVGGWNFGCGSSREQAPVAIKAAGVSVIIAKSFARIFYRNAINIGLPVITADIEVDEGDILEVNITDGIIKNKTTNTEYEIQPLDPTMLEILECGGVVNQYIQEKGGK</sequence>
<evidence type="ECO:0000256" key="3">
    <source>
        <dbReference type="HAMAP-Rule" id="MF_01032"/>
    </source>
</evidence>
<reference evidence="6 8" key="1">
    <citation type="submission" date="2016-04" db="EMBL/GenBank/DDBJ databases">
        <title>Genome sequence of Methanosphaera cuniculi DSM 4103.</title>
        <authorList>
            <person name="Poehlein A."/>
            <person name="Seedorf H."/>
            <person name="Daniel R."/>
        </authorList>
    </citation>
    <scope>NUCLEOTIDE SEQUENCE [LARGE SCALE GENOMIC DNA]</scope>
    <source>
        <strain evidence="6 8">DSM 4103</strain>
    </source>
</reference>